<dbReference type="Pfam" id="PF04055">
    <property type="entry name" value="Radical_SAM"/>
    <property type="match status" value="1"/>
</dbReference>
<dbReference type="SFLD" id="SFLDS00029">
    <property type="entry name" value="Radical_SAM"/>
    <property type="match status" value="1"/>
</dbReference>
<dbReference type="NCBIfam" id="TIGR04085">
    <property type="entry name" value="rSAM_more_4Fe4S"/>
    <property type="match status" value="1"/>
</dbReference>
<keyword evidence="5" id="KW-0408">Iron</keyword>
<dbReference type="PROSITE" id="PS01305">
    <property type="entry name" value="MOAA_NIFB_PQQE"/>
    <property type="match status" value="1"/>
</dbReference>
<evidence type="ECO:0000256" key="5">
    <source>
        <dbReference type="ARBA" id="ARBA00023004"/>
    </source>
</evidence>
<dbReference type="AlphaFoldDB" id="A0A2M7TVZ4"/>
<dbReference type="SFLD" id="SFLDG01384">
    <property type="entry name" value="thioether_bond_formation_requi"/>
    <property type="match status" value="1"/>
</dbReference>
<proteinExistence type="inferred from homology"/>
<dbReference type="PROSITE" id="PS51918">
    <property type="entry name" value="RADICAL_SAM"/>
    <property type="match status" value="1"/>
</dbReference>
<dbReference type="InterPro" id="IPR007197">
    <property type="entry name" value="rSAM"/>
</dbReference>
<name>A0A2M7TVZ4_9BACT</name>
<sequence>MKIQKPVLSASKIPQKHKEIYVDKTKGYYYAFNPLSKKGIILLTEELLFLLSVIDNKKTITEIYQLFKKTFSYVSDDNFKLYIGFLTQSELIFFDSSPLIHAMNTKKNDSFHVWFHLTNQCNLRCTYCFVAKTNDHMDTAIVKKSIQKIFESAKENGYQKITIRLAGGEPLLQMKHVLFASELVDIYAKKYEVDAAKEIITNGVLLTEKAAELFRKYQIETTISFDGVKQGQDKNRPFADHKTGSYEYVSRGLNNAIAANILERVIVTVTNHNVKDIPAIAEYFLSKNILLNFQFFLINPQTDANIARELKVDDDVLIGYLRKTIQIARKYLAPFQIANSLIHEIHIGAPTETCGASDRTFMTVRHDGHLSNCNWELDTSIGTIHDGDVIQTYKKNAYIEPVRTIKRKITCHTCRWKYICSGCPLEFKWNKKARAPQYCNVKMTLIPEMLRLEAERLIAVIQSKQNSTSSNSHQVTENMSQA</sequence>
<dbReference type="PANTHER" id="PTHR43273:SF3">
    <property type="entry name" value="ANAEROBIC SULFATASE-MATURATING ENZYME HOMOLOG ASLB-RELATED"/>
    <property type="match status" value="1"/>
</dbReference>
<evidence type="ECO:0000313" key="9">
    <source>
        <dbReference type="EMBL" id="PIZ62000.1"/>
    </source>
</evidence>
<dbReference type="InterPro" id="IPR023885">
    <property type="entry name" value="4Fe4S-binding_SPASM_dom"/>
</dbReference>
<dbReference type="InterPro" id="IPR000385">
    <property type="entry name" value="MoaA_NifB_PqqE_Fe-S-bd_CS"/>
</dbReference>
<gene>
    <name evidence="9" type="ORF">COY16_05450</name>
</gene>
<dbReference type="InterPro" id="IPR058240">
    <property type="entry name" value="rSAM_sf"/>
</dbReference>
<keyword evidence="4" id="KW-0479">Metal-binding</keyword>
<evidence type="ECO:0000256" key="7">
    <source>
        <dbReference type="ARBA" id="ARBA00023601"/>
    </source>
</evidence>
<evidence type="ECO:0000256" key="1">
    <source>
        <dbReference type="ARBA" id="ARBA00001966"/>
    </source>
</evidence>
<dbReference type="SFLD" id="SFLDG01386">
    <property type="entry name" value="main_SPASM_domain-containing"/>
    <property type="match status" value="1"/>
</dbReference>
<reference evidence="10" key="1">
    <citation type="submission" date="2017-09" db="EMBL/GenBank/DDBJ databases">
        <title>Depth-based differentiation of microbial function through sediment-hosted aquifers and enrichment of novel symbionts in the deep terrestrial subsurface.</title>
        <authorList>
            <person name="Probst A.J."/>
            <person name="Ladd B."/>
            <person name="Jarett J.K."/>
            <person name="Geller-Mcgrath D.E."/>
            <person name="Sieber C.M.K."/>
            <person name="Emerson J.B."/>
            <person name="Anantharaman K."/>
            <person name="Thomas B.C."/>
            <person name="Malmstrom R."/>
            <person name="Stieglmeier M."/>
            <person name="Klingl A."/>
            <person name="Woyke T."/>
            <person name="Ryan C.M."/>
            <person name="Banfield J.F."/>
        </authorList>
    </citation>
    <scope>NUCLEOTIDE SEQUENCE [LARGE SCALE GENOMIC DNA]</scope>
</reference>
<dbReference type="Gene3D" id="3.20.20.70">
    <property type="entry name" value="Aldolase class I"/>
    <property type="match status" value="1"/>
</dbReference>
<comment type="similarity">
    <text evidence="7">Belongs to the radical SAM superfamily. Anaerobic sulfatase-maturating enzyme family.</text>
</comment>
<keyword evidence="6" id="KW-0411">Iron-sulfur</keyword>
<organism evidence="9 10">
    <name type="scientific">Candidatus Roizmanbacteria bacterium CG_4_10_14_0_2_um_filter_39_13</name>
    <dbReference type="NCBI Taxonomy" id="1974825"/>
    <lineage>
        <taxon>Bacteria</taxon>
        <taxon>Candidatus Roizmaniibacteriota</taxon>
    </lineage>
</organism>
<dbReference type="InterPro" id="IPR013785">
    <property type="entry name" value="Aldolase_TIM"/>
</dbReference>
<protein>
    <recommendedName>
        <fullName evidence="8">Radical SAM core domain-containing protein</fullName>
    </recommendedName>
</protein>
<dbReference type="GO" id="GO:0046872">
    <property type="term" value="F:metal ion binding"/>
    <property type="evidence" value="ECO:0007669"/>
    <property type="project" value="UniProtKB-KW"/>
</dbReference>
<evidence type="ECO:0000259" key="8">
    <source>
        <dbReference type="PROSITE" id="PS51918"/>
    </source>
</evidence>
<keyword evidence="2" id="KW-0004">4Fe-4S</keyword>
<dbReference type="PANTHER" id="PTHR43273">
    <property type="entry name" value="ANAEROBIC SULFATASE-MATURATING ENZYME HOMOLOG ASLB-RELATED"/>
    <property type="match status" value="1"/>
</dbReference>
<evidence type="ECO:0000256" key="2">
    <source>
        <dbReference type="ARBA" id="ARBA00022485"/>
    </source>
</evidence>
<evidence type="ECO:0000313" key="10">
    <source>
        <dbReference type="Proteomes" id="UP000228503"/>
    </source>
</evidence>
<dbReference type="GO" id="GO:0016491">
    <property type="term" value="F:oxidoreductase activity"/>
    <property type="evidence" value="ECO:0007669"/>
    <property type="project" value="InterPro"/>
</dbReference>
<comment type="cofactor">
    <cofactor evidence="1">
        <name>[4Fe-4S] cluster</name>
        <dbReference type="ChEBI" id="CHEBI:49883"/>
    </cofactor>
</comment>
<feature type="domain" description="Radical SAM core" evidence="8">
    <location>
        <begin position="107"/>
        <end position="334"/>
    </location>
</feature>
<dbReference type="SUPFAM" id="SSF102114">
    <property type="entry name" value="Radical SAM enzymes"/>
    <property type="match status" value="1"/>
</dbReference>
<keyword evidence="3" id="KW-0949">S-adenosyl-L-methionine</keyword>
<dbReference type="EMBL" id="PFOB01000068">
    <property type="protein sequence ID" value="PIZ62000.1"/>
    <property type="molecule type" value="Genomic_DNA"/>
</dbReference>
<evidence type="ECO:0000256" key="6">
    <source>
        <dbReference type="ARBA" id="ARBA00023014"/>
    </source>
</evidence>
<dbReference type="InterPro" id="IPR023867">
    <property type="entry name" value="Sulphatase_maturase_rSAM"/>
</dbReference>
<dbReference type="Proteomes" id="UP000228503">
    <property type="component" value="Unassembled WGS sequence"/>
</dbReference>
<dbReference type="SFLD" id="SFLDG01067">
    <property type="entry name" value="SPASM/twitch_domain_containing"/>
    <property type="match status" value="1"/>
</dbReference>
<accession>A0A2M7TVZ4</accession>
<dbReference type="CDD" id="cd01335">
    <property type="entry name" value="Radical_SAM"/>
    <property type="match status" value="1"/>
</dbReference>
<evidence type="ECO:0000256" key="4">
    <source>
        <dbReference type="ARBA" id="ARBA00022723"/>
    </source>
</evidence>
<evidence type="ECO:0000256" key="3">
    <source>
        <dbReference type="ARBA" id="ARBA00022691"/>
    </source>
</evidence>
<dbReference type="GO" id="GO:0051539">
    <property type="term" value="F:4 iron, 4 sulfur cluster binding"/>
    <property type="evidence" value="ECO:0007669"/>
    <property type="project" value="UniProtKB-KW"/>
</dbReference>
<comment type="caution">
    <text evidence="9">The sequence shown here is derived from an EMBL/GenBank/DDBJ whole genome shotgun (WGS) entry which is preliminary data.</text>
</comment>